<comment type="caution">
    <text evidence="2">The sequence shown here is derived from an EMBL/GenBank/DDBJ whole genome shotgun (WGS) entry which is preliminary data.</text>
</comment>
<dbReference type="OrthoDB" id="280578at2"/>
<sequence length="181" mass="19421">MTRFLALSACAALALSIGPMPDARAGDPAFPGRDVRSSVPVLPTPVLLPAPISPTGAVVPLVPTSIPVRRPLGTFRQDPTLVSYTGPGTTGTYTPGGLPRQYGAMSFYGPFSRLRSLPQEVVTYSRGYDGVLRQTSSVISYEYTDPRQYKDTTLVPTGFGYDLSTGARRRSGFGRYLLGQE</sequence>
<dbReference type="Proteomes" id="UP000280296">
    <property type="component" value="Unassembled WGS sequence"/>
</dbReference>
<feature type="chain" id="PRO_5019480294" evidence="1">
    <location>
        <begin position="26"/>
        <end position="181"/>
    </location>
</feature>
<reference evidence="2 3" key="2">
    <citation type="submission" date="2019-01" db="EMBL/GenBank/DDBJ databases">
        <title>Tautonia sociabilis, a novel thermotolerant planctomycete of Isosphaeraceae family, isolated from a 4000 m deep subterranean habitat.</title>
        <authorList>
            <person name="Kovaleva O.L."/>
            <person name="Elcheninov A.G."/>
            <person name="Van Heerden E."/>
            <person name="Toshchakov S.V."/>
            <person name="Novikov A."/>
            <person name="Bonch-Osmolovskaya E.A."/>
            <person name="Kublanov I.V."/>
        </authorList>
    </citation>
    <scope>NUCLEOTIDE SEQUENCE [LARGE SCALE GENOMIC DNA]</scope>
    <source>
        <strain evidence="2 3">GM2012</strain>
    </source>
</reference>
<protein>
    <submittedName>
        <fullName evidence="2">Uncharacterized protein</fullName>
    </submittedName>
</protein>
<gene>
    <name evidence="2" type="ORF">TsocGM_18410</name>
</gene>
<evidence type="ECO:0000313" key="2">
    <source>
        <dbReference type="EMBL" id="RUL85552.1"/>
    </source>
</evidence>
<dbReference type="RefSeq" id="WP_126726928.1">
    <property type="nucleotide sequence ID" value="NZ_RYZH01000039.1"/>
</dbReference>
<keyword evidence="3" id="KW-1185">Reference proteome</keyword>
<dbReference type="EMBL" id="RYZH01000039">
    <property type="protein sequence ID" value="RUL85552.1"/>
    <property type="molecule type" value="Genomic_DNA"/>
</dbReference>
<accession>A0A432MGF3</accession>
<proteinExistence type="predicted"/>
<name>A0A432MGF3_9BACT</name>
<organism evidence="2 3">
    <name type="scientific">Tautonia sociabilis</name>
    <dbReference type="NCBI Taxonomy" id="2080755"/>
    <lineage>
        <taxon>Bacteria</taxon>
        <taxon>Pseudomonadati</taxon>
        <taxon>Planctomycetota</taxon>
        <taxon>Planctomycetia</taxon>
        <taxon>Isosphaerales</taxon>
        <taxon>Isosphaeraceae</taxon>
        <taxon>Tautonia</taxon>
    </lineage>
</organism>
<reference evidence="2 3" key="1">
    <citation type="submission" date="2018-12" db="EMBL/GenBank/DDBJ databases">
        <authorList>
            <person name="Toschakov S.V."/>
        </authorList>
    </citation>
    <scope>NUCLEOTIDE SEQUENCE [LARGE SCALE GENOMIC DNA]</scope>
    <source>
        <strain evidence="2 3">GM2012</strain>
    </source>
</reference>
<keyword evidence="1" id="KW-0732">Signal</keyword>
<dbReference type="AlphaFoldDB" id="A0A432MGF3"/>
<evidence type="ECO:0000256" key="1">
    <source>
        <dbReference type="SAM" id="SignalP"/>
    </source>
</evidence>
<feature type="signal peptide" evidence="1">
    <location>
        <begin position="1"/>
        <end position="25"/>
    </location>
</feature>
<evidence type="ECO:0000313" key="3">
    <source>
        <dbReference type="Proteomes" id="UP000280296"/>
    </source>
</evidence>